<evidence type="ECO:0000313" key="1">
    <source>
        <dbReference type="EMBL" id="RKP48438.1"/>
    </source>
</evidence>
<sequence length="193" mass="21967">MTQFKQAEVLTFSGGLYNLLEPELSQISILDIAHSLSNLCRFGGHSRVFYSVAQHSVLVSMSVRSDLQFDALLHDAAEALVGDVPKPLKMLLPDYQVIERRVESALFARFGITYPLAGEIKIADKRVLHTELRDLTFNEPANWDELRDFTPLPERIVPLNPIQAKNLFMERFSSLYRPREQAPEIGNYGYTLE</sequence>
<reference evidence="1 2" key="1">
    <citation type="submission" date="2018-10" db="EMBL/GenBank/DDBJ databases">
        <title>Paraburkholderia sp. 7MK8-2, isolated from soil.</title>
        <authorList>
            <person name="Gao Z.-H."/>
            <person name="Qiu L.-H."/>
        </authorList>
    </citation>
    <scope>NUCLEOTIDE SEQUENCE [LARGE SCALE GENOMIC DNA]</scope>
    <source>
        <strain evidence="1 2">7MK8-2</strain>
    </source>
</reference>
<dbReference type="OrthoDB" id="1099791at2"/>
<comment type="caution">
    <text evidence="1">The sequence shown here is derived from an EMBL/GenBank/DDBJ whole genome shotgun (WGS) entry which is preliminary data.</text>
</comment>
<keyword evidence="1" id="KW-0378">Hydrolase</keyword>
<evidence type="ECO:0000313" key="2">
    <source>
        <dbReference type="Proteomes" id="UP000280434"/>
    </source>
</evidence>
<proteinExistence type="predicted"/>
<name>A0A494XD62_9BURK</name>
<organism evidence="1 2">
    <name type="scientific">Trinickia fusca</name>
    <dbReference type="NCBI Taxonomy" id="2419777"/>
    <lineage>
        <taxon>Bacteria</taxon>
        <taxon>Pseudomonadati</taxon>
        <taxon>Pseudomonadota</taxon>
        <taxon>Betaproteobacteria</taxon>
        <taxon>Burkholderiales</taxon>
        <taxon>Burkholderiaceae</taxon>
        <taxon>Trinickia</taxon>
    </lineage>
</organism>
<dbReference type="SUPFAM" id="SSF109604">
    <property type="entry name" value="HD-domain/PDEase-like"/>
    <property type="match status" value="1"/>
</dbReference>
<gene>
    <name evidence="1" type="ORF">D7S89_14125</name>
</gene>
<dbReference type="EMBL" id="RBZV01000004">
    <property type="protein sequence ID" value="RKP48438.1"/>
    <property type="molecule type" value="Genomic_DNA"/>
</dbReference>
<accession>A0A494XD62</accession>
<protein>
    <submittedName>
        <fullName evidence="1">Metal-dependent phosphohydrolase</fullName>
    </submittedName>
</protein>
<dbReference type="AlphaFoldDB" id="A0A494XD62"/>
<dbReference type="GO" id="GO:0016787">
    <property type="term" value="F:hydrolase activity"/>
    <property type="evidence" value="ECO:0007669"/>
    <property type="project" value="UniProtKB-KW"/>
</dbReference>
<dbReference type="Proteomes" id="UP000280434">
    <property type="component" value="Unassembled WGS sequence"/>
</dbReference>
<keyword evidence="2" id="KW-1185">Reference proteome</keyword>
<dbReference type="Gene3D" id="1.10.3210.10">
    <property type="entry name" value="Hypothetical protein af1432"/>
    <property type="match status" value="1"/>
</dbReference>
<dbReference type="RefSeq" id="WP_121278287.1">
    <property type="nucleotide sequence ID" value="NZ_RBZV01000004.1"/>
</dbReference>